<comment type="subcellular location">
    <subcellularLocation>
        <location evidence="1">Peroxisome</location>
    </subcellularLocation>
</comment>
<feature type="active site" description="Proton acceptor" evidence="13">
    <location>
        <position position="386"/>
    </location>
</feature>
<dbReference type="InterPro" id="IPR020617">
    <property type="entry name" value="Thiolase_C"/>
</dbReference>
<evidence type="ECO:0000259" key="15">
    <source>
        <dbReference type="Pfam" id="PF00108"/>
    </source>
</evidence>
<evidence type="ECO:0000256" key="3">
    <source>
        <dbReference type="ARBA" id="ARBA00010982"/>
    </source>
</evidence>
<evidence type="ECO:0000256" key="2">
    <source>
        <dbReference type="ARBA" id="ARBA00004683"/>
    </source>
</evidence>
<dbReference type="NCBIfam" id="TIGR01930">
    <property type="entry name" value="AcCoA-C-Actrans"/>
    <property type="match status" value="1"/>
</dbReference>
<dbReference type="InterPro" id="IPR002155">
    <property type="entry name" value="Thiolase"/>
</dbReference>
<dbReference type="CDD" id="cd00751">
    <property type="entry name" value="thiolase"/>
    <property type="match status" value="1"/>
</dbReference>
<evidence type="ECO:0000256" key="4">
    <source>
        <dbReference type="ARBA" id="ARBA00022679"/>
    </source>
</evidence>
<keyword evidence="18" id="KW-1185">Reference proteome</keyword>
<keyword evidence="4 14" id="KW-0808">Transferase</keyword>
<dbReference type="GO" id="GO:0006635">
    <property type="term" value="P:fatty acid beta-oxidation"/>
    <property type="evidence" value="ECO:0007669"/>
    <property type="project" value="TreeGrafter"/>
</dbReference>
<protein>
    <recommendedName>
        <fullName evidence="12">Beta-ketothiolase</fullName>
    </recommendedName>
</protein>
<dbReference type="AlphaFoldDB" id="A0A1J6HCM3"/>
<dbReference type="PANTHER" id="PTHR43853:SF8">
    <property type="entry name" value="3-KETOACYL-COA THIOLASE, PEROXISOMAL"/>
    <property type="match status" value="1"/>
</dbReference>
<accession>A0A1J6HCM3</accession>
<evidence type="ECO:0000256" key="9">
    <source>
        <dbReference type="ARBA" id="ARBA00023140"/>
    </source>
</evidence>
<proteinExistence type="inferred from homology"/>
<evidence type="ECO:0000256" key="13">
    <source>
        <dbReference type="PIRSR" id="PIRSR000429-1"/>
    </source>
</evidence>
<keyword evidence="7" id="KW-0809">Transit peptide</keyword>
<evidence type="ECO:0000313" key="17">
    <source>
        <dbReference type="EMBL" id="OIS90337.1"/>
    </source>
</evidence>
<evidence type="ECO:0000256" key="12">
    <source>
        <dbReference type="ARBA" id="ARBA00080155"/>
    </source>
</evidence>
<comment type="caution">
    <text evidence="17">The sequence shown here is derived from an EMBL/GenBank/DDBJ whole genome shotgun (WGS) entry which is preliminary data.</text>
</comment>
<keyword evidence="5" id="KW-0583">PHB biosynthesis</keyword>
<keyword evidence="10 14" id="KW-0012">Acyltransferase</keyword>
<feature type="active site" description="Proton acceptor" evidence="13">
    <location>
        <position position="356"/>
    </location>
</feature>
<evidence type="ECO:0000256" key="8">
    <source>
        <dbReference type="ARBA" id="ARBA00023098"/>
    </source>
</evidence>
<dbReference type="Pfam" id="PF02803">
    <property type="entry name" value="Thiolase_C"/>
    <property type="match status" value="1"/>
</dbReference>
<dbReference type="RefSeq" id="WP_071634493.1">
    <property type="nucleotide sequence ID" value="NZ_MOEC01000058.1"/>
</dbReference>
<name>A0A1J6HCM3_9HYPH</name>
<evidence type="ECO:0000313" key="18">
    <source>
        <dbReference type="Proteomes" id="UP000182985"/>
    </source>
</evidence>
<keyword evidence="9" id="KW-0576">Peroxisome</keyword>
<dbReference type="GO" id="GO:0003988">
    <property type="term" value="F:acetyl-CoA C-acyltransferase activity"/>
    <property type="evidence" value="ECO:0007669"/>
    <property type="project" value="TreeGrafter"/>
</dbReference>
<evidence type="ECO:0000256" key="6">
    <source>
        <dbReference type="ARBA" id="ARBA00022832"/>
    </source>
</evidence>
<comment type="similarity">
    <text evidence="3 14">Belongs to the thiolase-like superfamily. Thiolase family.</text>
</comment>
<dbReference type="Pfam" id="PF00108">
    <property type="entry name" value="Thiolase_N"/>
    <property type="match status" value="1"/>
</dbReference>
<reference evidence="17 18" key="1">
    <citation type="submission" date="2016-10" db="EMBL/GenBank/DDBJ databases">
        <title>The Draft Genome Sequence of the Potato Rhizosphere Bacteria Ochrobactrum sp. IPA7.2.</title>
        <authorList>
            <person name="Gogoleva N.E."/>
            <person name="Khlopko Y.A."/>
            <person name="Burygin G.L."/>
            <person name="Plotnikov A.O."/>
        </authorList>
    </citation>
    <scope>NUCLEOTIDE SEQUENCE [LARGE SCALE GENOMIC DNA]</scope>
    <source>
        <strain evidence="17 18">IPA7.2</strain>
    </source>
</reference>
<dbReference type="PROSITE" id="PS00737">
    <property type="entry name" value="THIOLASE_2"/>
    <property type="match status" value="1"/>
</dbReference>
<evidence type="ECO:0000256" key="7">
    <source>
        <dbReference type="ARBA" id="ARBA00022946"/>
    </source>
</evidence>
<comment type="pathway">
    <text evidence="2">Biopolymer metabolism; poly-(R)-3-hydroxybutanoate biosynthesis.</text>
</comment>
<comment type="pathway">
    <text evidence="11">Metabolic intermediate biosynthesis; (R)-mevalonate biosynthesis; (R)-mevalonate from acetyl-CoA: step 1/3.</text>
</comment>
<evidence type="ECO:0000259" key="16">
    <source>
        <dbReference type="Pfam" id="PF02803"/>
    </source>
</evidence>
<sequence>MREAVIVSTARTPIGKAYRGAFNDTTAPALAGHAIAAAVKRAGIDGAEVEDVVLGAALQQGTTHMNIARTSLLRAGLPVSVPGQSMDRQCASGLMAIATAAKQIAGDGMTIAIGGGVEQISLVQNEHMNVHRWHDPWLTEHLPATYMSMIETAEIVSTRYGISREAQDEYALQSQQRTAAAQAAGRLNAEIVPLQSTMLVKDKATGEVSAKSVELAMDEGNRPETTLEGLRGLKPVFSGGQTVAQGGFITAGNASQLSDGASASVLMEAKKAEQRGLSPLGIYRGMAVAGCEPDEMGIGPVYAVPKLLKQHGLTVDDIDLWELNEAFAAQVLYCRDKLGIDNEKLNVSGGAISIGHPYGMSGARMTGHALIEGKRRNGRYVVVTMCVGGGMGAAGLFEIC</sequence>
<dbReference type="Proteomes" id="UP000182985">
    <property type="component" value="Unassembled WGS sequence"/>
</dbReference>
<dbReference type="OrthoDB" id="9764638at2"/>
<dbReference type="PIRSF" id="PIRSF000429">
    <property type="entry name" value="Ac-CoA_Ac_transf"/>
    <property type="match status" value="1"/>
</dbReference>
<evidence type="ECO:0000256" key="5">
    <source>
        <dbReference type="ARBA" id="ARBA00022752"/>
    </source>
</evidence>
<feature type="domain" description="Thiolase N-terminal" evidence="15">
    <location>
        <begin position="5"/>
        <end position="269"/>
    </location>
</feature>
<dbReference type="GO" id="GO:0042619">
    <property type="term" value="P:poly-hydroxybutyrate biosynthetic process"/>
    <property type="evidence" value="ECO:0007669"/>
    <property type="project" value="UniProtKB-KW"/>
</dbReference>
<dbReference type="EMBL" id="MOEC01000058">
    <property type="protein sequence ID" value="OIS90337.1"/>
    <property type="molecule type" value="Genomic_DNA"/>
</dbReference>
<evidence type="ECO:0000256" key="11">
    <source>
        <dbReference type="ARBA" id="ARBA00037924"/>
    </source>
</evidence>
<dbReference type="InterPro" id="IPR016039">
    <property type="entry name" value="Thiolase-like"/>
</dbReference>
<dbReference type="GO" id="GO:0010124">
    <property type="term" value="P:phenylacetate catabolic process"/>
    <property type="evidence" value="ECO:0007669"/>
    <property type="project" value="TreeGrafter"/>
</dbReference>
<dbReference type="Gene3D" id="3.40.47.10">
    <property type="match status" value="1"/>
</dbReference>
<dbReference type="InterPro" id="IPR020613">
    <property type="entry name" value="Thiolase_CS"/>
</dbReference>
<evidence type="ECO:0000256" key="14">
    <source>
        <dbReference type="RuleBase" id="RU003557"/>
    </source>
</evidence>
<evidence type="ECO:0000256" key="1">
    <source>
        <dbReference type="ARBA" id="ARBA00004275"/>
    </source>
</evidence>
<dbReference type="FunFam" id="3.40.47.10:FF:000010">
    <property type="entry name" value="Acetyl-CoA acetyltransferase (Thiolase)"/>
    <property type="match status" value="1"/>
</dbReference>
<dbReference type="SUPFAM" id="SSF53901">
    <property type="entry name" value="Thiolase-like"/>
    <property type="match status" value="2"/>
</dbReference>
<feature type="active site" description="Acyl-thioester intermediate" evidence="13">
    <location>
        <position position="90"/>
    </location>
</feature>
<dbReference type="GO" id="GO:0005737">
    <property type="term" value="C:cytoplasm"/>
    <property type="evidence" value="ECO:0007669"/>
    <property type="project" value="UniProtKB-ARBA"/>
</dbReference>
<keyword evidence="8" id="KW-0443">Lipid metabolism</keyword>
<dbReference type="PANTHER" id="PTHR43853">
    <property type="entry name" value="3-KETOACYL-COA THIOLASE, PEROXISOMAL"/>
    <property type="match status" value="1"/>
</dbReference>
<evidence type="ECO:0000256" key="10">
    <source>
        <dbReference type="ARBA" id="ARBA00023315"/>
    </source>
</evidence>
<organism evidence="17 18">
    <name type="scientific">Brucella cytisi</name>
    <dbReference type="NCBI Taxonomy" id="407152"/>
    <lineage>
        <taxon>Bacteria</taxon>
        <taxon>Pseudomonadati</taxon>
        <taxon>Pseudomonadota</taxon>
        <taxon>Alphaproteobacteria</taxon>
        <taxon>Hyphomicrobiales</taxon>
        <taxon>Brucellaceae</taxon>
        <taxon>Brucella/Ochrobactrum group</taxon>
        <taxon>Brucella</taxon>
    </lineage>
</organism>
<feature type="domain" description="Thiolase C-terminal" evidence="16">
    <location>
        <begin position="278"/>
        <end position="398"/>
    </location>
</feature>
<gene>
    <name evidence="17" type="ORF">BLA27_27305</name>
</gene>
<dbReference type="InterPro" id="IPR020616">
    <property type="entry name" value="Thiolase_N"/>
</dbReference>
<dbReference type="InterPro" id="IPR050215">
    <property type="entry name" value="Thiolase-like_sf_Thiolase"/>
</dbReference>
<keyword evidence="6" id="KW-0276">Fatty acid metabolism</keyword>